<accession>A0ABQ7YRN2</accession>
<comment type="caution">
    <text evidence="2">The sequence shown here is derived from an EMBL/GenBank/DDBJ whole genome shotgun (WGS) entry which is preliminary data.</text>
</comment>
<proteinExistence type="predicted"/>
<name>A0ABQ7YRN2_BRANA</name>
<dbReference type="EMBL" id="JAGKQM010000017">
    <property type="protein sequence ID" value="KAH0870875.1"/>
    <property type="molecule type" value="Genomic_DNA"/>
</dbReference>
<protein>
    <submittedName>
        <fullName evidence="2">Uncharacterized protein</fullName>
    </submittedName>
</protein>
<evidence type="ECO:0000313" key="2">
    <source>
        <dbReference type="EMBL" id="KAH0870875.1"/>
    </source>
</evidence>
<evidence type="ECO:0000313" key="3">
    <source>
        <dbReference type="Proteomes" id="UP000824890"/>
    </source>
</evidence>
<reference evidence="2 3" key="1">
    <citation type="submission" date="2021-05" db="EMBL/GenBank/DDBJ databases">
        <title>Genome Assembly of Synthetic Allotetraploid Brassica napus Reveals Homoeologous Exchanges between Subgenomes.</title>
        <authorList>
            <person name="Davis J.T."/>
        </authorList>
    </citation>
    <scope>NUCLEOTIDE SEQUENCE [LARGE SCALE GENOMIC DNA]</scope>
    <source>
        <strain evidence="3">cv. Da-Ae</strain>
        <tissue evidence="2">Seedling</tissue>
    </source>
</reference>
<sequence length="223" mass="26131">MNWFVWIYLVPYEFSVMYCDKMVMALLIAYIKYVESRMCGRGGQIKSWCSCEPTRKTNKGEVGLEVSVTPSDMSLRCNVGKKTHREMLRIKRSVSAEAVHVPNVYRSYIKRWCKKTGVCEVVTWNVQGTELPEECDDESIGEDKVEFVHEMLCLEDLPERESKTVKRLLGALERTKRHKLAQVLCTLSITWHFTGITSLIIMCNLYFWYLNNRKRLIKERLKL</sequence>
<feature type="transmembrane region" description="Helical" evidence="1">
    <location>
        <begin position="183"/>
        <end position="209"/>
    </location>
</feature>
<gene>
    <name evidence="2" type="ORF">HID58_077897</name>
</gene>
<evidence type="ECO:0000256" key="1">
    <source>
        <dbReference type="SAM" id="Phobius"/>
    </source>
</evidence>
<keyword evidence="1" id="KW-1133">Transmembrane helix</keyword>
<dbReference type="Proteomes" id="UP000824890">
    <property type="component" value="Unassembled WGS sequence"/>
</dbReference>
<keyword evidence="1" id="KW-0812">Transmembrane</keyword>
<organism evidence="2 3">
    <name type="scientific">Brassica napus</name>
    <name type="common">Rape</name>
    <dbReference type="NCBI Taxonomy" id="3708"/>
    <lineage>
        <taxon>Eukaryota</taxon>
        <taxon>Viridiplantae</taxon>
        <taxon>Streptophyta</taxon>
        <taxon>Embryophyta</taxon>
        <taxon>Tracheophyta</taxon>
        <taxon>Spermatophyta</taxon>
        <taxon>Magnoliopsida</taxon>
        <taxon>eudicotyledons</taxon>
        <taxon>Gunneridae</taxon>
        <taxon>Pentapetalae</taxon>
        <taxon>rosids</taxon>
        <taxon>malvids</taxon>
        <taxon>Brassicales</taxon>
        <taxon>Brassicaceae</taxon>
        <taxon>Brassiceae</taxon>
        <taxon>Brassica</taxon>
    </lineage>
</organism>
<keyword evidence="1" id="KW-0472">Membrane</keyword>
<keyword evidence="3" id="KW-1185">Reference proteome</keyword>